<dbReference type="InterPro" id="IPR049898">
    <property type="entry name" value="MARR_BRCT_CHROMO"/>
</dbReference>
<evidence type="ECO:0000313" key="13">
    <source>
        <dbReference type="EMBL" id="OZJ06071.1"/>
    </source>
</evidence>
<keyword evidence="5" id="KW-0238">DNA-binding</keyword>
<gene>
    <name evidence="13" type="ORF">BZG36_01066</name>
</gene>
<evidence type="ECO:0000256" key="5">
    <source>
        <dbReference type="ARBA" id="ARBA00023125"/>
    </source>
</evidence>
<keyword evidence="4" id="KW-0805">Transcription regulation</keyword>
<sequence length="1014" mass="114990">MSVRHGGPDLEFYQKPNVQALFDNICSYIQAELRMERPDFTLTGKEAAEFVGNLQQFQEDALGLSPKYNIPNRPLKIPAKIFKCDERTPYKKPSPMHHLLLAAYQFRIRNNVATWDFGNVDQSMALIWHLRTMLIKSRTIRVPRISFAKDVASSEKESLKPVVIKLGGTITTKTRESTHILHALPDDDDMDEEWFRTLEKRDGKVLVHWWYYPDSYDQWLPQSEQFIADPEDPPEHTGAWHVSLRWLKDSQKFNEWMNEEDYEENTEQDQSATPQNSMNMIHTTSSNYAEITPRHRAYTDTPDNYSPSSTMDDAHGIRRNQYSTEPDDAITQPVVRVVDIEISGPRPGARTRRNEFEPIPGGELSNISWEGTGFAQESTDGMQPEKRQREESPFESDDDSSPAKKVKTEEDDKTPQPQKPKNQLDLSTLPPSTPSLVQNFSRDAMSDLESRLVSNIQAEWPNLNDEDYLSMRNNIIDLFHYNTKRYLTIAYTYRHLNCDLLMLWRIYAILEHLQYINYGLEPTDVDDFGIVDHSDKDHLTAAQLLLLRKQVYDRTNPAVKNTFLSDQDDLDPFDEDQSFNCTTCQDDCSFTRYHSLKQRQYVICPSCFFEGRFALTHSSADFLRVEGGVAEGEGEEWTDAETLLLLEGVEKYDDEWNLVAEFVGTRTKEQCMMQFLSLPVEDGFLKSDEPDNDAAKNSSQSGWIDPNDLSQVELPFLDTPNPIMNCLAFLASAINPGMAGAAAKAALREIMRLHAKGQLQETDAEDAEERRDMSVDDVQPEQSKMESFLAENGDINMHDTSEASSPIIKIERSDSFSMDQHAGTPLSQMNGQTSKIEQDDGMLGVKQSSMTPEVSKSLSPAPDDSFIPRALQPALIAHVLNAAANCAIELSNYESNSIQRNIYLVLDLLASKLGKKMDQLEELDIVLAREITESDRLRQGVEQEVKAMKSKIDPVLQQSAMKLAANAKKEAEARGVQASNLSKAPEDIARALGFDNDVGDRSGYNHTGFNRMSM</sequence>
<dbReference type="InterPro" id="IPR009057">
    <property type="entry name" value="Homeodomain-like_sf"/>
</dbReference>
<keyword evidence="2" id="KW-0863">Zinc-finger</keyword>
<feature type="domain" description="Myb-like" evidence="9">
    <location>
        <begin position="637"/>
        <end position="679"/>
    </location>
</feature>
<reference evidence="13 14" key="1">
    <citation type="journal article" date="2017" name="Mycologia">
        <title>Bifiguratus adelaidae, gen. et sp. nov., a new member of Mucoromycotina in endophytic and soil-dwelling habitats.</title>
        <authorList>
            <person name="Torres-Cruz T.J."/>
            <person name="Billingsley Tobias T.L."/>
            <person name="Almatruk M."/>
            <person name="Hesse C."/>
            <person name="Kuske C.R."/>
            <person name="Desiro A."/>
            <person name="Benucci G.M."/>
            <person name="Bonito G."/>
            <person name="Stajich J.E."/>
            <person name="Dunlap C."/>
            <person name="Arnold A.E."/>
            <person name="Porras-Alfaro A."/>
        </authorList>
    </citation>
    <scope>NUCLEOTIDE SEQUENCE [LARGE SCALE GENOMIC DNA]</scope>
    <source>
        <strain evidence="13 14">AZ0501</strain>
    </source>
</reference>
<feature type="domain" description="SANT" evidence="11">
    <location>
        <begin position="632"/>
        <end position="683"/>
    </location>
</feature>
<dbReference type="PANTHER" id="PTHR12802:SF41">
    <property type="entry name" value="BRAHMA ASSOCIATED PROTEIN 155 KDA"/>
    <property type="match status" value="1"/>
</dbReference>
<dbReference type="GO" id="GO:0003677">
    <property type="term" value="F:DNA binding"/>
    <property type="evidence" value="ECO:0007669"/>
    <property type="project" value="UniProtKB-KW"/>
</dbReference>
<dbReference type="InterPro" id="IPR001005">
    <property type="entry name" value="SANT/Myb"/>
</dbReference>
<dbReference type="Pfam" id="PF16496">
    <property type="entry name" value="SWIRM-assoc_2"/>
    <property type="match status" value="1"/>
</dbReference>
<keyword evidence="7" id="KW-0539">Nucleus</keyword>
<dbReference type="PROSITE" id="PS50090">
    <property type="entry name" value="MYB_LIKE"/>
    <property type="match status" value="1"/>
</dbReference>
<keyword evidence="6" id="KW-0804">Transcription</keyword>
<dbReference type="GO" id="GO:0008270">
    <property type="term" value="F:zinc ion binding"/>
    <property type="evidence" value="ECO:0007669"/>
    <property type="project" value="UniProtKB-KW"/>
</dbReference>
<dbReference type="OrthoDB" id="118550at2759"/>
<dbReference type="InterPro" id="IPR036388">
    <property type="entry name" value="WH-like_DNA-bd_sf"/>
</dbReference>
<dbReference type="Gene3D" id="1.10.10.10">
    <property type="entry name" value="Winged helix-like DNA-binding domain superfamily/Winged helix DNA-binding domain"/>
    <property type="match status" value="1"/>
</dbReference>
<proteinExistence type="predicted"/>
<dbReference type="AlphaFoldDB" id="A0A261Y664"/>
<dbReference type="InterPro" id="IPR000433">
    <property type="entry name" value="Znf_ZZ"/>
</dbReference>
<dbReference type="Pfam" id="PF00249">
    <property type="entry name" value="Myb_DNA-binding"/>
    <property type="match status" value="1"/>
</dbReference>
<dbReference type="SUPFAM" id="SSF46689">
    <property type="entry name" value="Homeodomain-like"/>
    <property type="match status" value="2"/>
</dbReference>
<feature type="domain" description="SWIRM" evidence="10">
    <location>
        <begin position="431"/>
        <end position="527"/>
    </location>
</feature>
<evidence type="ECO:0000256" key="1">
    <source>
        <dbReference type="ARBA" id="ARBA00022723"/>
    </source>
</evidence>
<evidence type="ECO:0000313" key="14">
    <source>
        <dbReference type="Proteomes" id="UP000242875"/>
    </source>
</evidence>
<evidence type="ECO:0000259" key="11">
    <source>
        <dbReference type="PROSITE" id="PS51293"/>
    </source>
</evidence>
<dbReference type="InterPro" id="IPR007526">
    <property type="entry name" value="SWIRM"/>
</dbReference>
<dbReference type="PANTHER" id="PTHR12802">
    <property type="entry name" value="SWI/SNF COMPLEX-RELATED"/>
    <property type="match status" value="1"/>
</dbReference>
<name>A0A261Y664_9FUNG</name>
<dbReference type="Pfam" id="PF04433">
    <property type="entry name" value="SWIRM"/>
    <property type="match status" value="1"/>
</dbReference>
<dbReference type="PROSITE" id="PS50934">
    <property type="entry name" value="SWIRM"/>
    <property type="match status" value="1"/>
</dbReference>
<dbReference type="Gene3D" id="1.10.10.60">
    <property type="entry name" value="Homeodomain-like"/>
    <property type="match status" value="1"/>
</dbReference>
<evidence type="ECO:0008006" key="15">
    <source>
        <dbReference type="Google" id="ProtNLM"/>
    </source>
</evidence>
<dbReference type="GO" id="GO:0016514">
    <property type="term" value="C:SWI/SNF complex"/>
    <property type="evidence" value="ECO:0007669"/>
    <property type="project" value="TreeGrafter"/>
</dbReference>
<dbReference type="GO" id="GO:0042393">
    <property type="term" value="F:histone binding"/>
    <property type="evidence" value="ECO:0007669"/>
    <property type="project" value="TreeGrafter"/>
</dbReference>
<feature type="compositionally biased region" description="Polar residues" evidence="8">
    <location>
        <begin position="415"/>
        <end position="438"/>
    </location>
</feature>
<dbReference type="GO" id="GO:0045893">
    <property type="term" value="P:positive regulation of DNA-templated transcription"/>
    <property type="evidence" value="ECO:0007669"/>
    <property type="project" value="TreeGrafter"/>
</dbReference>
<keyword evidence="14" id="KW-1185">Reference proteome</keyword>
<organism evidence="13 14">
    <name type="scientific">Bifiguratus adelaidae</name>
    <dbReference type="NCBI Taxonomy" id="1938954"/>
    <lineage>
        <taxon>Eukaryota</taxon>
        <taxon>Fungi</taxon>
        <taxon>Fungi incertae sedis</taxon>
        <taxon>Mucoromycota</taxon>
        <taxon>Mucoromycotina</taxon>
        <taxon>Endogonomycetes</taxon>
        <taxon>Endogonales</taxon>
        <taxon>Endogonales incertae sedis</taxon>
        <taxon>Bifiguratus</taxon>
    </lineage>
</organism>
<accession>A0A261Y664</accession>
<dbReference type="Gene3D" id="3.40.50.10190">
    <property type="entry name" value="BRCT domain"/>
    <property type="match status" value="1"/>
</dbReference>
<evidence type="ECO:0000256" key="2">
    <source>
        <dbReference type="ARBA" id="ARBA00022771"/>
    </source>
</evidence>
<evidence type="ECO:0000259" key="12">
    <source>
        <dbReference type="PROSITE" id="PS52032"/>
    </source>
</evidence>
<evidence type="ECO:0000256" key="3">
    <source>
        <dbReference type="ARBA" id="ARBA00022833"/>
    </source>
</evidence>
<dbReference type="SMART" id="SM00291">
    <property type="entry name" value="ZnF_ZZ"/>
    <property type="match status" value="1"/>
</dbReference>
<protein>
    <recommendedName>
        <fullName evidence="15">SWIRM domain-containing protein</fullName>
    </recommendedName>
</protein>
<dbReference type="FunFam" id="1.10.10.60:FF:000014">
    <property type="entry name" value="SWI/SNF complex subunit SMARCC2 isoform C"/>
    <property type="match status" value="1"/>
</dbReference>
<feature type="region of interest" description="Disordered" evidence="8">
    <location>
        <begin position="758"/>
        <end position="782"/>
    </location>
</feature>
<dbReference type="SUPFAM" id="SSF52113">
    <property type="entry name" value="BRCT domain"/>
    <property type="match status" value="1"/>
</dbReference>
<evidence type="ECO:0000256" key="8">
    <source>
        <dbReference type="SAM" id="MobiDB-lite"/>
    </source>
</evidence>
<keyword evidence="3" id="KW-0862">Zinc</keyword>
<dbReference type="CDD" id="cd00167">
    <property type="entry name" value="SANT"/>
    <property type="match status" value="1"/>
</dbReference>
<dbReference type="InterPro" id="IPR032450">
    <property type="entry name" value="SMARCC_N"/>
</dbReference>
<evidence type="ECO:0000259" key="10">
    <source>
        <dbReference type="PROSITE" id="PS50934"/>
    </source>
</evidence>
<keyword evidence="1" id="KW-0479">Metal-binding</keyword>
<evidence type="ECO:0000256" key="4">
    <source>
        <dbReference type="ARBA" id="ARBA00023015"/>
    </source>
</evidence>
<dbReference type="SMART" id="SM00717">
    <property type="entry name" value="SANT"/>
    <property type="match status" value="1"/>
</dbReference>
<evidence type="ECO:0000259" key="9">
    <source>
        <dbReference type="PROSITE" id="PS50090"/>
    </source>
</evidence>
<feature type="domain" description="Chromo" evidence="12">
    <location>
        <begin position="1"/>
        <end position="279"/>
    </location>
</feature>
<dbReference type="PROSITE" id="PS51293">
    <property type="entry name" value="SANT"/>
    <property type="match status" value="1"/>
</dbReference>
<dbReference type="PROSITE" id="PS52032">
    <property type="entry name" value="MARR_BRCT_CHROMO"/>
    <property type="match status" value="1"/>
</dbReference>
<feature type="region of interest" description="Disordered" evidence="8">
    <location>
        <begin position="342"/>
        <end position="438"/>
    </location>
</feature>
<evidence type="ECO:0000256" key="7">
    <source>
        <dbReference type="ARBA" id="ARBA00023242"/>
    </source>
</evidence>
<dbReference type="Proteomes" id="UP000242875">
    <property type="component" value="Unassembled WGS sequence"/>
</dbReference>
<feature type="compositionally biased region" description="Basic and acidic residues" evidence="8">
    <location>
        <begin position="383"/>
        <end position="392"/>
    </location>
</feature>
<dbReference type="EMBL" id="MVBO01000007">
    <property type="protein sequence ID" value="OZJ06071.1"/>
    <property type="molecule type" value="Genomic_DNA"/>
</dbReference>
<feature type="compositionally biased region" description="Polar residues" evidence="8">
    <location>
        <begin position="365"/>
        <end position="381"/>
    </location>
</feature>
<dbReference type="InterPro" id="IPR017884">
    <property type="entry name" value="SANT_dom"/>
</dbReference>
<evidence type="ECO:0000256" key="6">
    <source>
        <dbReference type="ARBA" id="ARBA00023163"/>
    </source>
</evidence>
<comment type="caution">
    <text evidence="13">The sequence shown here is derived from an EMBL/GenBank/DDBJ whole genome shotgun (WGS) entry which is preliminary data.</text>
</comment>
<dbReference type="InterPro" id="IPR036420">
    <property type="entry name" value="BRCT_dom_sf"/>
</dbReference>